<accession>A0A4R3LFX5</accession>
<dbReference type="SMART" id="SM00155">
    <property type="entry name" value="PLDc"/>
    <property type="match status" value="2"/>
</dbReference>
<dbReference type="Gene3D" id="3.30.870.10">
    <property type="entry name" value="Endonuclease Chain A"/>
    <property type="match status" value="2"/>
</dbReference>
<dbReference type="GO" id="GO:0032049">
    <property type="term" value="P:cardiolipin biosynthetic process"/>
    <property type="evidence" value="ECO:0007669"/>
    <property type="project" value="UniProtKB-ARBA"/>
</dbReference>
<protein>
    <submittedName>
        <fullName evidence="2">Phosphatidylserine/phosphatidylglycerophosphate/ cardiolipin synthase-like enzyme</fullName>
    </submittedName>
</protein>
<dbReference type="EMBL" id="SMAF01000007">
    <property type="protein sequence ID" value="TCS98872.1"/>
    <property type="molecule type" value="Genomic_DNA"/>
</dbReference>
<dbReference type="GO" id="GO:0030572">
    <property type="term" value="F:phosphatidyltransferase activity"/>
    <property type="evidence" value="ECO:0007669"/>
    <property type="project" value="UniProtKB-ARBA"/>
</dbReference>
<dbReference type="PROSITE" id="PS50035">
    <property type="entry name" value="PLD"/>
    <property type="match status" value="2"/>
</dbReference>
<feature type="domain" description="PLD phosphodiesterase" evidence="1">
    <location>
        <begin position="417"/>
        <end position="444"/>
    </location>
</feature>
<organism evidence="2 3">
    <name type="scientific">Pseudofulvimonas gallinarii</name>
    <dbReference type="NCBI Taxonomy" id="634155"/>
    <lineage>
        <taxon>Bacteria</taxon>
        <taxon>Pseudomonadati</taxon>
        <taxon>Pseudomonadota</taxon>
        <taxon>Gammaproteobacteria</taxon>
        <taxon>Lysobacterales</taxon>
        <taxon>Rhodanobacteraceae</taxon>
        <taxon>Pseudofulvimonas</taxon>
    </lineage>
</organism>
<reference evidence="2 3" key="1">
    <citation type="submission" date="2019-03" db="EMBL/GenBank/DDBJ databases">
        <title>Genomic Encyclopedia of Type Strains, Phase IV (KMG-IV): sequencing the most valuable type-strain genomes for metagenomic binning, comparative biology and taxonomic classification.</title>
        <authorList>
            <person name="Goeker M."/>
        </authorList>
    </citation>
    <scope>NUCLEOTIDE SEQUENCE [LARGE SCALE GENOMIC DNA]</scope>
    <source>
        <strain evidence="2 3">DSM 21944</strain>
    </source>
</reference>
<dbReference type="PANTHER" id="PTHR21248">
    <property type="entry name" value="CARDIOLIPIN SYNTHASE"/>
    <property type="match status" value="1"/>
</dbReference>
<evidence type="ECO:0000259" key="1">
    <source>
        <dbReference type="PROSITE" id="PS50035"/>
    </source>
</evidence>
<evidence type="ECO:0000313" key="2">
    <source>
        <dbReference type="EMBL" id="TCS98872.1"/>
    </source>
</evidence>
<dbReference type="Pfam" id="PF13091">
    <property type="entry name" value="PLDc_2"/>
    <property type="match status" value="2"/>
</dbReference>
<dbReference type="SUPFAM" id="SSF56024">
    <property type="entry name" value="Phospholipase D/nuclease"/>
    <property type="match status" value="2"/>
</dbReference>
<proteinExistence type="predicted"/>
<dbReference type="CDD" id="cd09113">
    <property type="entry name" value="PLDc_ymdC_like_2"/>
    <property type="match status" value="1"/>
</dbReference>
<keyword evidence="3" id="KW-1185">Reference proteome</keyword>
<evidence type="ECO:0000313" key="3">
    <source>
        <dbReference type="Proteomes" id="UP000294599"/>
    </source>
</evidence>
<dbReference type="CDD" id="cd09111">
    <property type="entry name" value="PLDc_ymdC_like_1"/>
    <property type="match status" value="1"/>
</dbReference>
<dbReference type="InterPro" id="IPR001736">
    <property type="entry name" value="PLipase_D/transphosphatidylase"/>
</dbReference>
<dbReference type="AlphaFoldDB" id="A0A4R3LFX5"/>
<name>A0A4R3LFX5_9GAMM</name>
<dbReference type="PANTHER" id="PTHR21248:SF12">
    <property type="entry name" value="CARDIOLIPIN SYNTHASE C"/>
    <property type="match status" value="1"/>
</dbReference>
<dbReference type="Proteomes" id="UP000294599">
    <property type="component" value="Unassembled WGS sequence"/>
</dbReference>
<comment type="caution">
    <text evidence="2">The sequence shown here is derived from an EMBL/GenBank/DDBJ whole genome shotgun (WGS) entry which is preliminary data.</text>
</comment>
<dbReference type="InterPro" id="IPR025202">
    <property type="entry name" value="PLD-like_dom"/>
</dbReference>
<feature type="domain" description="PLD phosphodiesterase" evidence="1">
    <location>
        <begin position="168"/>
        <end position="195"/>
    </location>
</feature>
<gene>
    <name evidence="2" type="ORF">EDC25_10769</name>
</gene>
<sequence length="570" mass="64332">MLIVLAGCALGPARRAQVDARVSEAHAQSRDCGDGQHCQAMPSPFHALMDADDGRHRVLILNRGADALRLRLHLVRAARESIDVQTFIFQDDASSEVLIGELLAAARRGVRVRVLVDQLFSFNQVDRLAQLALAHPNFQLRYFNPTFREARTQAWEYLASGLCCFRRFNQRMHNKLFAIDGRLAIIGGRNYRDSYYDLKADFAYYDREVLVLGPATADMLGSFERFWRHRHASRVAHLADVGRTLLRGDEGDGALAHLPDPASPVAARLRGLVADANDVELVQARFIAPMRTVEKLRFVADLPSKIGSRRPEANAASLAIRELFTGAQKEVLLQTPYLVLDRTSRELFRQHQLDHPDMRVRVSTNSLAATDAYPVYALSYKYKKRYLRELGFQIYEMRPDPAHWPRIIEAEDPGQPPRVSLHGKSAVVDRRIALVGTHNFDPRSDRFNTEAAVIIEDTGFAAELAQLIERDMEPANSWIIAPRERGPMPVYWLSRTLENISSALPVFDLWPFRYASSFQPVEGCPPLAREHPDFYRCHEDVGDFPGVENVLARIRARLVAAFGAPMVPIL</sequence>